<dbReference type="GO" id="GO:0005737">
    <property type="term" value="C:cytoplasm"/>
    <property type="evidence" value="ECO:0007669"/>
    <property type="project" value="UniProtKB-SubCell"/>
</dbReference>
<dbReference type="KEGG" id="sdr:SCD_n01826"/>
<proteinExistence type="inferred from homology"/>
<dbReference type="STRING" id="1163617.SCD_n01826"/>
<dbReference type="Proteomes" id="UP000015559">
    <property type="component" value="Chromosome"/>
</dbReference>
<evidence type="ECO:0000256" key="2">
    <source>
        <dbReference type="ARBA" id="ARBA00022481"/>
    </source>
</evidence>
<evidence type="ECO:0000256" key="5">
    <source>
        <dbReference type="NCBIfam" id="TIGR00020"/>
    </source>
</evidence>
<evidence type="ECO:0000313" key="8">
    <source>
        <dbReference type="Proteomes" id="UP000015559"/>
    </source>
</evidence>
<comment type="function">
    <text evidence="4">Peptide chain release factor 2 directs the termination of translation in response to the peptide chain termination codons UGA and UAA.</text>
</comment>
<dbReference type="InterPro" id="IPR005139">
    <property type="entry name" value="PCRF"/>
</dbReference>
<sequence>MSTEQAALVEYPLQNVPYLTYNPSPASPCIIPALTHTSNESWKPNNSTPSPTGSKTFPYGPLTCGGIFDYDSKQERLTEVVQLLENPAVWDDAKRAQELGKERRTLEGIVDTLKNLDQSLHDSADLFEMAKEEGDDATLESVAADAEALEKTVAEMEFRRMFSHPMDPNNCFIDIQSGSGGTEAQDWASMLMRMYVRYCERKGFKVEILEESAGEVAGLKSATLKISGDYAFGYLRTETGVHRLVRKSPFDSGNRRHTSFSSVFIYPEVDDSIEVEINPADLRIDTFRASGAGGQHINKTDSAIRITHLPTNVVVQCQNDRSQHKNRAEAMSMLKARLYELELRKRNEEKQAMEDTKTDIGWGHQIRSYVLDQSRIKDLRTNYEVGNTQGVLDGDLLDDFISASLKQGV</sequence>
<dbReference type="HAMAP" id="MF_00094">
    <property type="entry name" value="Rel_fac_2"/>
    <property type="match status" value="1"/>
</dbReference>
<keyword evidence="3 4" id="KW-0648">Protein biosynthesis</keyword>
<dbReference type="InterPro" id="IPR045853">
    <property type="entry name" value="Pep_chain_release_fac_I_sf"/>
</dbReference>
<dbReference type="EMBL" id="AP013066">
    <property type="protein sequence ID" value="BAN35637.1"/>
    <property type="molecule type" value="Genomic_DNA"/>
</dbReference>
<dbReference type="FunFam" id="3.30.160.20:FF:000010">
    <property type="entry name" value="Peptide chain release factor 2"/>
    <property type="match status" value="1"/>
</dbReference>
<dbReference type="NCBIfam" id="TIGR00020">
    <property type="entry name" value="prfB"/>
    <property type="match status" value="1"/>
</dbReference>
<reference evidence="7 8" key="1">
    <citation type="journal article" date="2012" name="Appl. Environ. Microbiol.">
        <title>Draft genome sequence of a psychrotolerant sulfur-oxidizing bacterium, Sulfuricella denitrificans skB26, and proteomic insights into cold adaptation.</title>
        <authorList>
            <person name="Watanabe T."/>
            <person name="Kojima H."/>
            <person name="Fukui M."/>
        </authorList>
    </citation>
    <scope>NUCLEOTIDE SEQUENCE [LARGE SCALE GENOMIC DNA]</scope>
    <source>
        <strain evidence="8">skB26</strain>
    </source>
</reference>
<dbReference type="Pfam" id="PF03462">
    <property type="entry name" value="PCRF"/>
    <property type="match status" value="1"/>
</dbReference>
<dbReference type="PANTHER" id="PTHR43116:SF3">
    <property type="entry name" value="CLASS I PEPTIDE CHAIN RELEASE FACTOR"/>
    <property type="match status" value="1"/>
</dbReference>
<dbReference type="Gene3D" id="1.20.58.410">
    <property type="entry name" value="Release factor"/>
    <property type="match status" value="1"/>
</dbReference>
<dbReference type="GO" id="GO:0016149">
    <property type="term" value="F:translation release factor activity, codon specific"/>
    <property type="evidence" value="ECO:0007669"/>
    <property type="project" value="UniProtKB-UniRule"/>
</dbReference>
<feature type="modified residue" description="N5-methylglutamine" evidence="4">
    <location>
        <position position="295"/>
    </location>
</feature>
<dbReference type="eggNOG" id="COG1186">
    <property type="taxonomic scope" value="Bacteria"/>
</dbReference>
<feature type="domain" description="Prokaryotic-type class I peptide chain release factors" evidence="6">
    <location>
        <begin position="288"/>
        <end position="304"/>
    </location>
</feature>
<accession>S6B4Z1</accession>
<dbReference type="SMART" id="SM00937">
    <property type="entry name" value="PCRF"/>
    <property type="match status" value="1"/>
</dbReference>
<organism evidence="7 8">
    <name type="scientific">Sulfuricella denitrificans (strain DSM 22764 / NBRC 105220 / skB26)</name>
    <dbReference type="NCBI Taxonomy" id="1163617"/>
    <lineage>
        <taxon>Bacteria</taxon>
        <taxon>Pseudomonadati</taxon>
        <taxon>Pseudomonadota</taxon>
        <taxon>Betaproteobacteria</taxon>
        <taxon>Nitrosomonadales</taxon>
        <taxon>Sulfuricellaceae</taxon>
        <taxon>Sulfuricella</taxon>
    </lineage>
</organism>
<dbReference type="Gene3D" id="3.30.70.1660">
    <property type="match status" value="1"/>
</dbReference>
<comment type="PTM">
    <text evidence="4">Methylated by PrmC. Methylation increases the termination efficiency of RF2.</text>
</comment>
<keyword evidence="2 4" id="KW-0488">Methylation</keyword>
<protein>
    <recommendedName>
        <fullName evidence="4 5">Peptide chain release factor 2</fullName>
        <shortName evidence="4">RF-2</shortName>
    </recommendedName>
</protein>
<dbReference type="AlphaFoldDB" id="S6B4Z1"/>
<dbReference type="SUPFAM" id="SSF75620">
    <property type="entry name" value="Release factor"/>
    <property type="match status" value="1"/>
</dbReference>
<name>S6B4Z1_SULDS</name>
<dbReference type="PANTHER" id="PTHR43116">
    <property type="entry name" value="PEPTIDE CHAIN RELEASE FACTOR 2"/>
    <property type="match status" value="1"/>
</dbReference>
<evidence type="ECO:0000256" key="3">
    <source>
        <dbReference type="ARBA" id="ARBA00022917"/>
    </source>
</evidence>
<dbReference type="InterPro" id="IPR000352">
    <property type="entry name" value="Pep_chain_release_fac_I"/>
</dbReference>
<dbReference type="PROSITE" id="PS00745">
    <property type="entry name" value="RF_PROK_I"/>
    <property type="match status" value="1"/>
</dbReference>
<dbReference type="Gene3D" id="3.30.160.20">
    <property type="match status" value="1"/>
</dbReference>
<evidence type="ECO:0000313" key="7">
    <source>
        <dbReference type="EMBL" id="BAN35637.1"/>
    </source>
</evidence>
<evidence type="ECO:0000256" key="4">
    <source>
        <dbReference type="HAMAP-Rule" id="MF_00094"/>
    </source>
</evidence>
<dbReference type="HOGENOM" id="CLU_036856_0_1_4"/>
<dbReference type="Pfam" id="PF00472">
    <property type="entry name" value="RF-1"/>
    <property type="match status" value="1"/>
</dbReference>
<keyword evidence="4" id="KW-0963">Cytoplasm</keyword>
<comment type="similarity">
    <text evidence="1 4">Belongs to the prokaryotic/mitochondrial release factor family.</text>
</comment>
<gene>
    <name evidence="4" type="primary">prfB</name>
    <name evidence="7" type="ORF">SCD_n01826</name>
</gene>
<keyword evidence="8" id="KW-1185">Reference proteome</keyword>
<comment type="subcellular location">
    <subcellularLocation>
        <location evidence="4">Cytoplasm</location>
    </subcellularLocation>
</comment>
<evidence type="ECO:0000259" key="6">
    <source>
        <dbReference type="PROSITE" id="PS00745"/>
    </source>
</evidence>
<dbReference type="InterPro" id="IPR004374">
    <property type="entry name" value="PrfB"/>
</dbReference>
<evidence type="ECO:0000256" key="1">
    <source>
        <dbReference type="ARBA" id="ARBA00010835"/>
    </source>
</evidence>